<organism evidence="1 2">
    <name type="scientific">Candidatus Buchananbacteria bacterium RBG_13_36_9</name>
    <dbReference type="NCBI Taxonomy" id="1797530"/>
    <lineage>
        <taxon>Bacteria</taxon>
        <taxon>Candidatus Buchananiibacteriota</taxon>
    </lineage>
</organism>
<evidence type="ECO:0000313" key="2">
    <source>
        <dbReference type="Proteomes" id="UP000176498"/>
    </source>
</evidence>
<accession>A0A1G1XNR0</accession>
<dbReference type="AlphaFoldDB" id="A0A1G1XNR0"/>
<proteinExistence type="predicted"/>
<sequence>MVKKGKKEITIDEVLSKFNYIRKPKKPKKIKAISLKEELKNIKKVVRKVKIVRGVKKVREYDFNDKCTHTIHFIEIEITLFSGNDLEKYSEQINAAIEFFKKITVLGKFFQTEHIVSEAGHARIIREDSKRFGEGAKIFKYSFVPLKVLKIPFQIKFYVII</sequence>
<protein>
    <submittedName>
        <fullName evidence="1">Uncharacterized protein</fullName>
    </submittedName>
</protein>
<gene>
    <name evidence="1" type="ORF">A2Y82_02655</name>
</gene>
<reference evidence="1 2" key="1">
    <citation type="journal article" date="2016" name="Nat. Commun.">
        <title>Thousands of microbial genomes shed light on interconnected biogeochemical processes in an aquifer system.</title>
        <authorList>
            <person name="Anantharaman K."/>
            <person name="Brown C.T."/>
            <person name="Hug L.A."/>
            <person name="Sharon I."/>
            <person name="Castelle C.J."/>
            <person name="Probst A.J."/>
            <person name="Thomas B.C."/>
            <person name="Singh A."/>
            <person name="Wilkins M.J."/>
            <person name="Karaoz U."/>
            <person name="Brodie E.L."/>
            <person name="Williams K.H."/>
            <person name="Hubbard S.S."/>
            <person name="Banfield J.F."/>
        </authorList>
    </citation>
    <scope>NUCLEOTIDE SEQUENCE [LARGE SCALE GENOMIC DNA]</scope>
</reference>
<dbReference type="EMBL" id="MHHZ01000014">
    <property type="protein sequence ID" value="OGY41753.1"/>
    <property type="molecule type" value="Genomic_DNA"/>
</dbReference>
<name>A0A1G1XNR0_9BACT</name>
<evidence type="ECO:0000313" key="1">
    <source>
        <dbReference type="EMBL" id="OGY41753.1"/>
    </source>
</evidence>
<comment type="caution">
    <text evidence="1">The sequence shown here is derived from an EMBL/GenBank/DDBJ whole genome shotgun (WGS) entry which is preliminary data.</text>
</comment>
<dbReference type="Proteomes" id="UP000176498">
    <property type="component" value="Unassembled WGS sequence"/>
</dbReference>